<evidence type="ECO:0000313" key="3">
    <source>
        <dbReference type="Proteomes" id="UP000544095"/>
    </source>
</evidence>
<dbReference type="EMBL" id="JAAOAR010000064">
    <property type="protein sequence ID" value="KAF5602031.1"/>
    <property type="molecule type" value="Genomic_DNA"/>
</dbReference>
<reference evidence="2 3" key="1">
    <citation type="submission" date="2020-05" db="EMBL/GenBank/DDBJ databases">
        <title>Identification and distribution of gene clusters putatively required for synthesis of sphingolipid metabolism inhibitors in phylogenetically diverse species of the filamentous fungus Fusarium.</title>
        <authorList>
            <person name="Kim H.-S."/>
            <person name="Busman M."/>
            <person name="Brown D.W."/>
            <person name="Divon H."/>
            <person name="Uhlig S."/>
            <person name="Proctor R.H."/>
        </authorList>
    </citation>
    <scope>NUCLEOTIDE SEQUENCE [LARGE SCALE GENOMIC DNA]</scope>
    <source>
        <strain evidence="2 3">NRRL 25211</strain>
    </source>
</reference>
<comment type="caution">
    <text evidence="2">The sequence shown here is derived from an EMBL/GenBank/DDBJ whole genome shotgun (WGS) entry which is preliminary data.</text>
</comment>
<accession>A0A8H5PTN0</accession>
<keyword evidence="3" id="KW-1185">Reference proteome</keyword>
<dbReference type="SUPFAM" id="SSF54909">
    <property type="entry name" value="Dimeric alpha+beta barrel"/>
    <property type="match status" value="1"/>
</dbReference>
<evidence type="ECO:0000313" key="2">
    <source>
        <dbReference type="EMBL" id="KAF5602031.1"/>
    </source>
</evidence>
<organism evidence="2 3">
    <name type="scientific">Fusarium pseudoanthophilum</name>
    <dbReference type="NCBI Taxonomy" id="48495"/>
    <lineage>
        <taxon>Eukaryota</taxon>
        <taxon>Fungi</taxon>
        <taxon>Dikarya</taxon>
        <taxon>Ascomycota</taxon>
        <taxon>Pezizomycotina</taxon>
        <taxon>Sordariomycetes</taxon>
        <taxon>Hypocreomycetidae</taxon>
        <taxon>Hypocreales</taxon>
        <taxon>Nectriaceae</taxon>
        <taxon>Fusarium</taxon>
        <taxon>Fusarium fujikuroi species complex</taxon>
    </lineage>
</organism>
<dbReference type="InterPro" id="IPR005545">
    <property type="entry name" value="YCII"/>
</dbReference>
<protein>
    <submittedName>
        <fullName evidence="2">Dgpfaetke family</fullName>
    </submittedName>
</protein>
<dbReference type="InterPro" id="IPR011008">
    <property type="entry name" value="Dimeric_a/b-barrel"/>
</dbReference>
<name>A0A8H5PTN0_9HYPO</name>
<dbReference type="AlphaFoldDB" id="A0A8H5PTN0"/>
<evidence type="ECO:0000259" key="1">
    <source>
        <dbReference type="Pfam" id="PF03795"/>
    </source>
</evidence>
<gene>
    <name evidence="2" type="ORF">FPANT_1557</name>
</gene>
<dbReference type="Pfam" id="PF03795">
    <property type="entry name" value="YCII"/>
    <property type="match status" value="1"/>
</dbReference>
<dbReference type="Gene3D" id="3.30.70.1060">
    <property type="entry name" value="Dimeric alpha+beta barrel"/>
    <property type="match status" value="1"/>
</dbReference>
<proteinExistence type="predicted"/>
<sequence length="105" mass="11704">MPRYMILIKASPEAENPTSTGPEIFEEMTTFNEELHAAGSTYSMDGPAQVTKGPFDVMEEGHVCGWWILKTKDGEETVSWAKKIPFKEGEVTVRKIAELDDLAIV</sequence>
<dbReference type="Proteomes" id="UP000544095">
    <property type="component" value="Unassembled WGS sequence"/>
</dbReference>
<feature type="domain" description="YCII-related" evidence="1">
    <location>
        <begin position="3"/>
        <end position="98"/>
    </location>
</feature>